<evidence type="ECO:0000313" key="2">
    <source>
        <dbReference type="Proteomes" id="UP000826656"/>
    </source>
</evidence>
<keyword evidence="2" id="KW-1185">Reference proteome</keyword>
<name>A0ABQ7TSE2_SOLTU</name>
<dbReference type="EMBL" id="JAIVGD010000028">
    <property type="protein sequence ID" value="KAH0737129.1"/>
    <property type="molecule type" value="Genomic_DNA"/>
</dbReference>
<sequence>MEVLPVSDLDVALHNFVNKDEKMAFYSCVQYNLEETRWRGQILLLFTVVFKPGCVYLDYSTPYLLSSTSTNMSNSAHKAI</sequence>
<evidence type="ECO:0000313" key="1">
    <source>
        <dbReference type="EMBL" id="KAH0737129.1"/>
    </source>
</evidence>
<protein>
    <submittedName>
        <fullName evidence="1">Uncharacterized protein</fullName>
    </submittedName>
</protein>
<dbReference type="Proteomes" id="UP000826656">
    <property type="component" value="Unassembled WGS sequence"/>
</dbReference>
<organism evidence="1 2">
    <name type="scientific">Solanum tuberosum</name>
    <name type="common">Potato</name>
    <dbReference type="NCBI Taxonomy" id="4113"/>
    <lineage>
        <taxon>Eukaryota</taxon>
        <taxon>Viridiplantae</taxon>
        <taxon>Streptophyta</taxon>
        <taxon>Embryophyta</taxon>
        <taxon>Tracheophyta</taxon>
        <taxon>Spermatophyta</taxon>
        <taxon>Magnoliopsida</taxon>
        <taxon>eudicotyledons</taxon>
        <taxon>Gunneridae</taxon>
        <taxon>Pentapetalae</taxon>
        <taxon>asterids</taxon>
        <taxon>lamiids</taxon>
        <taxon>Solanales</taxon>
        <taxon>Solanaceae</taxon>
        <taxon>Solanoideae</taxon>
        <taxon>Solaneae</taxon>
        <taxon>Solanum</taxon>
    </lineage>
</organism>
<comment type="caution">
    <text evidence="1">The sequence shown here is derived from an EMBL/GenBank/DDBJ whole genome shotgun (WGS) entry which is preliminary data.</text>
</comment>
<proteinExistence type="predicted"/>
<reference evidence="1 2" key="1">
    <citation type="journal article" date="2021" name="bioRxiv">
        <title>Chromosome-scale and haplotype-resolved genome assembly of a tetraploid potato cultivar.</title>
        <authorList>
            <person name="Sun H."/>
            <person name="Jiao W.-B."/>
            <person name="Krause K."/>
            <person name="Campoy J.A."/>
            <person name="Goel M."/>
            <person name="Folz-Donahue K."/>
            <person name="Kukat C."/>
            <person name="Huettel B."/>
            <person name="Schneeberger K."/>
        </authorList>
    </citation>
    <scope>NUCLEOTIDE SEQUENCE [LARGE SCALE GENOMIC DNA]</scope>
    <source>
        <strain evidence="1">SolTubOtavaFocal</strain>
        <tissue evidence="1">Leaves</tissue>
    </source>
</reference>
<accession>A0ABQ7TSE2</accession>
<gene>
    <name evidence="1" type="ORF">KY290_035834</name>
</gene>